<dbReference type="InterPro" id="IPR006838">
    <property type="entry name" value="ADTRP_AIG1"/>
</dbReference>
<evidence type="ECO:0000256" key="6">
    <source>
        <dbReference type="SAM" id="Phobius"/>
    </source>
</evidence>
<keyword evidence="8" id="KW-1185">Reference proteome</keyword>
<organism evidence="7 8">
    <name type="scientific">Filobasidium floriforme</name>
    <dbReference type="NCBI Taxonomy" id="5210"/>
    <lineage>
        <taxon>Eukaryota</taxon>
        <taxon>Fungi</taxon>
        <taxon>Dikarya</taxon>
        <taxon>Basidiomycota</taxon>
        <taxon>Agaricomycotina</taxon>
        <taxon>Tremellomycetes</taxon>
        <taxon>Filobasidiales</taxon>
        <taxon>Filobasidiaceae</taxon>
        <taxon>Filobasidium</taxon>
    </lineage>
</organism>
<dbReference type="PANTHER" id="PTHR10989:SF16">
    <property type="entry name" value="AT02829P-RELATED"/>
    <property type="match status" value="1"/>
</dbReference>
<keyword evidence="2 6" id="KW-0812">Transmembrane</keyword>
<protein>
    <submittedName>
        <fullName evidence="7">Uncharacterized protein</fullName>
    </submittedName>
</protein>
<name>A0A8K0NT31_9TREE</name>
<accession>A0A8K0NT31</accession>
<dbReference type="Pfam" id="PF04750">
    <property type="entry name" value="Far-17a_AIG1"/>
    <property type="match status" value="1"/>
</dbReference>
<comment type="subcellular location">
    <subcellularLocation>
        <location evidence="1">Endomembrane system</location>
        <topology evidence="1">Multi-pass membrane protein</topology>
    </subcellularLocation>
</comment>
<dbReference type="Proteomes" id="UP000812966">
    <property type="component" value="Unassembled WGS sequence"/>
</dbReference>
<evidence type="ECO:0000313" key="7">
    <source>
        <dbReference type="EMBL" id="KAG7567089.1"/>
    </source>
</evidence>
<evidence type="ECO:0000313" key="8">
    <source>
        <dbReference type="Proteomes" id="UP000812966"/>
    </source>
</evidence>
<dbReference type="EMBL" id="JABELV010000016">
    <property type="protein sequence ID" value="KAG7567089.1"/>
    <property type="molecule type" value="Genomic_DNA"/>
</dbReference>
<comment type="caution">
    <text evidence="7">The sequence shown here is derived from an EMBL/GenBank/DDBJ whole genome shotgun (WGS) entry which is preliminary data.</text>
</comment>
<keyword evidence="3 6" id="KW-1133">Transmembrane helix</keyword>
<evidence type="ECO:0000256" key="5">
    <source>
        <dbReference type="SAM" id="MobiDB-lite"/>
    </source>
</evidence>
<evidence type="ECO:0000256" key="1">
    <source>
        <dbReference type="ARBA" id="ARBA00004127"/>
    </source>
</evidence>
<gene>
    <name evidence="7" type="ORF">FFLO_01215</name>
</gene>
<feature type="transmembrane region" description="Helical" evidence="6">
    <location>
        <begin position="27"/>
        <end position="47"/>
    </location>
</feature>
<dbReference type="AlphaFoldDB" id="A0A8K0NT31"/>
<evidence type="ECO:0000256" key="2">
    <source>
        <dbReference type="ARBA" id="ARBA00022692"/>
    </source>
</evidence>
<feature type="compositionally biased region" description="Polar residues" evidence="5">
    <location>
        <begin position="1"/>
        <end position="11"/>
    </location>
</feature>
<sequence>MVNDMHTQTTLPNPPASARPARSKPRIGGVVFQFISTMLMINGYKGLGHVDIPDYLVPKVPGFDRFLTNWGLVMAIITTSLGVLSDVLPGVTAIRSVKRAFLLIAFPLAITISSIYWPLVLIAPYLILPQKSSIGSSSGIVGEPSSSPDTPEMFRLPLWIDLSLHALPTAVLFIGSSS</sequence>
<dbReference type="PANTHER" id="PTHR10989">
    <property type="entry name" value="ANDROGEN-INDUCED PROTEIN 1-RELATED"/>
    <property type="match status" value="1"/>
</dbReference>
<keyword evidence="4 6" id="KW-0472">Membrane</keyword>
<feature type="region of interest" description="Disordered" evidence="5">
    <location>
        <begin position="1"/>
        <end position="23"/>
    </location>
</feature>
<evidence type="ECO:0000256" key="4">
    <source>
        <dbReference type="ARBA" id="ARBA00023136"/>
    </source>
</evidence>
<dbReference type="GO" id="GO:0016020">
    <property type="term" value="C:membrane"/>
    <property type="evidence" value="ECO:0007669"/>
    <property type="project" value="InterPro"/>
</dbReference>
<dbReference type="GO" id="GO:0012505">
    <property type="term" value="C:endomembrane system"/>
    <property type="evidence" value="ECO:0007669"/>
    <property type="project" value="UniProtKB-SubCell"/>
</dbReference>
<evidence type="ECO:0000256" key="3">
    <source>
        <dbReference type="ARBA" id="ARBA00022989"/>
    </source>
</evidence>
<feature type="transmembrane region" description="Helical" evidence="6">
    <location>
        <begin position="100"/>
        <end position="127"/>
    </location>
</feature>
<feature type="transmembrane region" description="Helical" evidence="6">
    <location>
        <begin position="67"/>
        <end position="88"/>
    </location>
</feature>
<reference evidence="7" key="1">
    <citation type="submission" date="2020-04" db="EMBL/GenBank/DDBJ databases">
        <title>Analysis of mating type loci in Filobasidium floriforme.</title>
        <authorList>
            <person name="Nowrousian M."/>
        </authorList>
    </citation>
    <scope>NUCLEOTIDE SEQUENCE</scope>
    <source>
        <strain evidence="7">CBS 6242</strain>
    </source>
</reference>
<proteinExistence type="predicted"/>